<comment type="caution">
    <text evidence="1">The sequence shown here is derived from an EMBL/GenBank/DDBJ whole genome shotgun (WGS) entry which is preliminary data.</text>
</comment>
<name>A0A955RQJ9_UNCKA</name>
<proteinExistence type="predicted"/>
<reference evidence="1" key="1">
    <citation type="submission" date="2020-04" db="EMBL/GenBank/DDBJ databases">
        <authorList>
            <person name="Zhang T."/>
        </authorList>
    </citation>
    <scope>NUCLEOTIDE SEQUENCE</scope>
    <source>
        <strain evidence="1">HKST-UBA01</strain>
    </source>
</reference>
<dbReference type="AlphaFoldDB" id="A0A955RQJ9"/>
<evidence type="ECO:0000313" key="2">
    <source>
        <dbReference type="Proteomes" id="UP000701698"/>
    </source>
</evidence>
<dbReference type="Proteomes" id="UP000701698">
    <property type="component" value="Unassembled WGS sequence"/>
</dbReference>
<accession>A0A955RQJ9</accession>
<feature type="non-terminal residue" evidence="1">
    <location>
        <position position="74"/>
    </location>
</feature>
<gene>
    <name evidence="1" type="ORF">KC571_03890</name>
</gene>
<reference evidence="1" key="2">
    <citation type="journal article" date="2021" name="Microbiome">
        <title>Successional dynamics and alternative stable states in a saline activated sludge microbial community over 9 years.</title>
        <authorList>
            <person name="Wang Y."/>
            <person name="Ye J."/>
            <person name="Ju F."/>
            <person name="Liu L."/>
            <person name="Boyd J.A."/>
            <person name="Deng Y."/>
            <person name="Parks D.H."/>
            <person name="Jiang X."/>
            <person name="Yin X."/>
            <person name="Woodcroft B.J."/>
            <person name="Tyson G.W."/>
            <person name="Hugenholtz P."/>
            <person name="Polz M.F."/>
            <person name="Zhang T."/>
        </authorList>
    </citation>
    <scope>NUCLEOTIDE SEQUENCE</scope>
    <source>
        <strain evidence="1">HKST-UBA01</strain>
    </source>
</reference>
<evidence type="ECO:0000313" key="1">
    <source>
        <dbReference type="EMBL" id="MCA9390520.1"/>
    </source>
</evidence>
<dbReference type="EMBL" id="JAGQKX010000117">
    <property type="protein sequence ID" value="MCA9390520.1"/>
    <property type="molecule type" value="Genomic_DNA"/>
</dbReference>
<protein>
    <submittedName>
        <fullName evidence="1">Uncharacterized protein</fullName>
    </submittedName>
</protein>
<sequence length="74" mass="7997">MNNDIIGIIPRTNLKTGLFSSKSFSLIVTPEEIIAALITKEMLQNTAKEASEKAKEDGKGFFKRLAATAISGIN</sequence>
<organism evidence="1 2">
    <name type="scientific">candidate division WWE3 bacterium</name>
    <dbReference type="NCBI Taxonomy" id="2053526"/>
    <lineage>
        <taxon>Bacteria</taxon>
        <taxon>Katanobacteria</taxon>
    </lineage>
</organism>